<dbReference type="InterPro" id="IPR036025">
    <property type="entry name" value="RtcB-like_sf"/>
</dbReference>
<keyword evidence="6" id="KW-0342">GTP-binding</keyword>
<dbReference type="GO" id="GO:0170057">
    <property type="term" value="F:RNA ligase (GTP) activity"/>
    <property type="evidence" value="ECO:0007669"/>
    <property type="project" value="UniProtKB-EC"/>
</dbReference>
<sequence>MFTWKEEQMNKPVKIWLENIEEAEEGCLEQARHLAQLPFIHKWACLMPDTHQGKGMPIGGVIAADGVIIPNAVGVDIGCG</sequence>
<name>D3ATC9_9FIRM</name>
<dbReference type="HOGENOM" id="CLU_2595502_0_0_9"/>
<evidence type="ECO:0000256" key="6">
    <source>
        <dbReference type="ARBA" id="ARBA00023134"/>
    </source>
</evidence>
<evidence type="ECO:0000256" key="2">
    <source>
        <dbReference type="ARBA" id="ARBA00022598"/>
    </source>
</evidence>
<gene>
    <name evidence="10" type="ORF">CLOSTHATH_06888</name>
</gene>
<evidence type="ECO:0000256" key="9">
    <source>
        <dbReference type="PIRSR" id="PIRSR601233-3"/>
    </source>
</evidence>
<feature type="non-terminal residue" evidence="10">
    <location>
        <position position="80"/>
    </location>
</feature>
<accession>D3ATC9</accession>
<feature type="binding site" evidence="9">
    <location>
        <position position="76"/>
    </location>
    <ligand>
        <name>Mn(2+)</name>
        <dbReference type="ChEBI" id="CHEBI:29035"/>
        <label>1</label>
    </ligand>
</feature>
<dbReference type="GO" id="GO:0006396">
    <property type="term" value="P:RNA processing"/>
    <property type="evidence" value="ECO:0007669"/>
    <property type="project" value="InterPro"/>
</dbReference>
<dbReference type="PANTHER" id="PTHR43749">
    <property type="entry name" value="RNA-SPLICING LIGASE RTCB"/>
    <property type="match status" value="1"/>
</dbReference>
<dbReference type="InterPro" id="IPR052915">
    <property type="entry name" value="RtcB-like"/>
</dbReference>
<comment type="cofactor">
    <cofactor evidence="9">
        <name>Mn(2+)</name>
        <dbReference type="ChEBI" id="CHEBI:29035"/>
    </cofactor>
    <text evidence="9">Binds 2 manganese ions per subunit.</text>
</comment>
<dbReference type="Pfam" id="PF01139">
    <property type="entry name" value="RtcB"/>
    <property type="match status" value="1"/>
</dbReference>
<proteinExistence type="predicted"/>
<evidence type="ECO:0000256" key="5">
    <source>
        <dbReference type="ARBA" id="ARBA00022800"/>
    </source>
</evidence>
<evidence type="ECO:0000256" key="8">
    <source>
        <dbReference type="ARBA" id="ARBA00047746"/>
    </source>
</evidence>
<dbReference type="GO" id="GO:0003909">
    <property type="term" value="F:DNA ligase activity"/>
    <property type="evidence" value="ECO:0007669"/>
    <property type="project" value="TreeGrafter"/>
</dbReference>
<dbReference type="Gene3D" id="3.90.1860.10">
    <property type="entry name" value="tRNA-splicing ligase RtcB"/>
    <property type="match status" value="1"/>
</dbReference>
<evidence type="ECO:0000256" key="1">
    <source>
        <dbReference type="ARBA" id="ARBA00012726"/>
    </source>
</evidence>
<evidence type="ECO:0000256" key="7">
    <source>
        <dbReference type="ARBA" id="ARBA00023211"/>
    </source>
</evidence>
<dbReference type="AlphaFoldDB" id="D3ATC9"/>
<evidence type="ECO:0000313" key="10">
    <source>
        <dbReference type="EMBL" id="EFC94929.1"/>
    </source>
</evidence>
<keyword evidence="3 9" id="KW-0479">Metal-binding</keyword>
<dbReference type="Proteomes" id="UP000004968">
    <property type="component" value="Unassembled WGS sequence"/>
</dbReference>
<evidence type="ECO:0000256" key="4">
    <source>
        <dbReference type="ARBA" id="ARBA00022741"/>
    </source>
</evidence>
<keyword evidence="2" id="KW-0436">Ligase</keyword>
<dbReference type="GO" id="GO:0005525">
    <property type="term" value="F:GTP binding"/>
    <property type="evidence" value="ECO:0007669"/>
    <property type="project" value="UniProtKB-KW"/>
</dbReference>
<dbReference type="SUPFAM" id="SSF103365">
    <property type="entry name" value="Hypothetical protein PH1602"/>
    <property type="match status" value="1"/>
</dbReference>
<keyword evidence="7 9" id="KW-0464">Manganese</keyword>
<dbReference type="EC" id="6.5.1.8" evidence="1"/>
<dbReference type="RefSeq" id="WP_006777293.1">
    <property type="nucleotide sequence ID" value="NZ_GG667913.1"/>
</dbReference>
<dbReference type="GO" id="GO:0042245">
    <property type="term" value="P:RNA repair"/>
    <property type="evidence" value="ECO:0007669"/>
    <property type="project" value="UniProtKB-KW"/>
</dbReference>
<protein>
    <recommendedName>
        <fullName evidence="1">3'-phosphate/5'-hydroxy nucleic acid ligase</fullName>
        <ecNumber evidence="1">6.5.1.8</ecNumber>
    </recommendedName>
</protein>
<evidence type="ECO:0000256" key="3">
    <source>
        <dbReference type="ARBA" id="ARBA00022723"/>
    </source>
</evidence>
<dbReference type="InterPro" id="IPR001233">
    <property type="entry name" value="RtcB"/>
</dbReference>
<dbReference type="GO" id="GO:0006281">
    <property type="term" value="P:DNA repair"/>
    <property type="evidence" value="ECO:0007669"/>
    <property type="project" value="TreeGrafter"/>
</dbReference>
<comment type="catalytic activity">
    <reaction evidence="8">
        <text>a 3'-end 3'-phospho-ribonucleotide-RNA + a 5'-end dephospho-ribonucleoside-RNA + GTP = a ribonucleotidyl-ribonucleotide-RNA + GMP + diphosphate</text>
        <dbReference type="Rhea" id="RHEA:68076"/>
        <dbReference type="Rhea" id="RHEA-COMP:10463"/>
        <dbReference type="Rhea" id="RHEA-COMP:13936"/>
        <dbReference type="Rhea" id="RHEA-COMP:17355"/>
        <dbReference type="ChEBI" id="CHEBI:33019"/>
        <dbReference type="ChEBI" id="CHEBI:37565"/>
        <dbReference type="ChEBI" id="CHEBI:58115"/>
        <dbReference type="ChEBI" id="CHEBI:83062"/>
        <dbReference type="ChEBI" id="CHEBI:138284"/>
        <dbReference type="ChEBI" id="CHEBI:173118"/>
        <dbReference type="EC" id="6.5.1.8"/>
    </reaction>
</comment>
<organism evidence="10 11">
    <name type="scientific">Hungatella hathewayi DSM 13479</name>
    <dbReference type="NCBI Taxonomy" id="566550"/>
    <lineage>
        <taxon>Bacteria</taxon>
        <taxon>Bacillati</taxon>
        <taxon>Bacillota</taxon>
        <taxon>Clostridia</taxon>
        <taxon>Lachnospirales</taxon>
        <taxon>Lachnospiraceae</taxon>
        <taxon>Hungatella</taxon>
    </lineage>
</organism>
<comment type="caution">
    <text evidence="10">The sequence shown here is derived from an EMBL/GenBank/DDBJ whole genome shotgun (WGS) entry which is preliminary data.</text>
</comment>
<reference evidence="10 11" key="1">
    <citation type="submission" date="2010-01" db="EMBL/GenBank/DDBJ databases">
        <authorList>
            <person name="Weinstock G."/>
            <person name="Sodergren E."/>
            <person name="Clifton S."/>
            <person name="Fulton L."/>
            <person name="Fulton B."/>
            <person name="Courtney L."/>
            <person name="Fronick C."/>
            <person name="Harrison M."/>
            <person name="Strong C."/>
            <person name="Farmer C."/>
            <person name="Delahaunty K."/>
            <person name="Markovic C."/>
            <person name="Hall O."/>
            <person name="Minx P."/>
            <person name="Tomlinson C."/>
            <person name="Mitreva M."/>
            <person name="Nelson J."/>
            <person name="Hou S."/>
            <person name="Wollam A."/>
            <person name="Pepin K.H."/>
            <person name="Johnson M."/>
            <person name="Bhonagiri V."/>
            <person name="Nash W.E."/>
            <person name="Warren W."/>
            <person name="Chinwalla A."/>
            <person name="Mardis E.R."/>
            <person name="Wilson R.K."/>
        </authorList>
    </citation>
    <scope>NUCLEOTIDE SEQUENCE [LARGE SCALE GENOMIC DNA]</scope>
    <source>
        <strain evidence="10 11">DSM 13479</strain>
    </source>
</reference>
<evidence type="ECO:0000313" key="11">
    <source>
        <dbReference type="Proteomes" id="UP000004968"/>
    </source>
</evidence>
<keyword evidence="5" id="KW-0692">RNA repair</keyword>
<dbReference type="GO" id="GO:0030145">
    <property type="term" value="F:manganese ion binding"/>
    <property type="evidence" value="ECO:0007669"/>
    <property type="project" value="TreeGrafter"/>
</dbReference>
<dbReference type="PANTHER" id="PTHR43749:SF2">
    <property type="entry name" value="RNA-SPLICING LIGASE RTCB"/>
    <property type="match status" value="1"/>
</dbReference>
<keyword evidence="4" id="KW-0547">Nucleotide-binding</keyword>
<dbReference type="EMBL" id="ACIO01000882">
    <property type="protein sequence ID" value="EFC94929.1"/>
    <property type="molecule type" value="Genomic_DNA"/>
</dbReference>